<keyword evidence="4" id="KW-1185">Reference proteome</keyword>
<accession>A0AAV9DD85</accession>
<gene>
    <name evidence="3" type="ORF">QJS10_CPB14g01551</name>
</gene>
<evidence type="ECO:0000256" key="1">
    <source>
        <dbReference type="SAM" id="MobiDB-lite"/>
    </source>
</evidence>
<evidence type="ECO:0000259" key="2">
    <source>
        <dbReference type="Pfam" id="PF14309"/>
    </source>
</evidence>
<feature type="region of interest" description="Disordered" evidence="1">
    <location>
        <begin position="51"/>
        <end position="174"/>
    </location>
</feature>
<dbReference type="EMBL" id="JAUJYO010000014">
    <property type="protein sequence ID" value="KAK1298854.1"/>
    <property type="molecule type" value="Genomic_DNA"/>
</dbReference>
<feature type="compositionally biased region" description="Basic and acidic residues" evidence="1">
    <location>
        <begin position="208"/>
        <end position="237"/>
    </location>
</feature>
<dbReference type="PANTHER" id="PTHR47071:SF9">
    <property type="entry name" value="TRM32-LIKE PROTEIN (DUF3741)"/>
    <property type="match status" value="1"/>
</dbReference>
<feature type="domain" description="DUF4378" evidence="2">
    <location>
        <begin position="323"/>
        <end position="471"/>
    </location>
</feature>
<proteinExistence type="predicted"/>
<feature type="region of interest" description="Disordered" evidence="1">
    <location>
        <begin position="200"/>
        <end position="247"/>
    </location>
</feature>
<sequence>MKTDSEDSGFVEISDFEIKRDKPMVVNRFKDLKERIRQVIKESRKLQHMISRDGTIDKIPYGRSTSLKEVGESPPMDRYDKYGPKSDNRKYAFSQIRRSRSLTESMDRYSQLIESTFRREGLKPPPDRSKSVQEGRGPQEKTSSINHEDSNAADGSHPNDQTSVENSSDVDQSKEKDMFVNGESLQYNLRINVSDSSDEAAVPPFLGNDDHGTIERGEDYDDHPLHESENEPVKNEVSKPGQPSPISVLDSSLQEELISPVPLLVSEAGSELKPRRIHFEEQGNLLDVSNDKEGVVEVDKFPVADERNEYPLFQVDMKDRANFDYVNEILKKSGFYVDGLLDTWHSPNQPMDPSLFEEVEGSPHQLDEDYISSDHQLLFDLINEVLLEINKNSFGNFSSFSRPMPVGNHVLEEVWVKISQHLSFRPELVPSLDCIVSRDLRRNDGWLNLQSDIESLALELEEWILDDLLDEETIAIVA</sequence>
<dbReference type="AlphaFoldDB" id="A0AAV9DD85"/>
<evidence type="ECO:0000313" key="4">
    <source>
        <dbReference type="Proteomes" id="UP001180020"/>
    </source>
</evidence>
<comment type="caution">
    <text evidence="3">The sequence shown here is derived from an EMBL/GenBank/DDBJ whole genome shotgun (WGS) entry which is preliminary data.</text>
</comment>
<name>A0AAV9DD85_ACOCL</name>
<reference evidence="3" key="1">
    <citation type="journal article" date="2023" name="Nat. Commun.">
        <title>Diploid and tetraploid genomes of Acorus and the evolution of monocots.</title>
        <authorList>
            <person name="Ma L."/>
            <person name="Liu K.W."/>
            <person name="Li Z."/>
            <person name="Hsiao Y.Y."/>
            <person name="Qi Y."/>
            <person name="Fu T."/>
            <person name="Tang G.D."/>
            <person name="Zhang D."/>
            <person name="Sun W.H."/>
            <person name="Liu D.K."/>
            <person name="Li Y."/>
            <person name="Chen G.Z."/>
            <person name="Liu X.D."/>
            <person name="Liao X.Y."/>
            <person name="Jiang Y.T."/>
            <person name="Yu X."/>
            <person name="Hao Y."/>
            <person name="Huang J."/>
            <person name="Zhao X.W."/>
            <person name="Ke S."/>
            <person name="Chen Y.Y."/>
            <person name="Wu W.L."/>
            <person name="Hsu J.L."/>
            <person name="Lin Y.F."/>
            <person name="Huang M.D."/>
            <person name="Li C.Y."/>
            <person name="Huang L."/>
            <person name="Wang Z.W."/>
            <person name="Zhao X."/>
            <person name="Zhong W.Y."/>
            <person name="Peng D.H."/>
            <person name="Ahmad S."/>
            <person name="Lan S."/>
            <person name="Zhang J.S."/>
            <person name="Tsai W.C."/>
            <person name="Van de Peer Y."/>
            <person name="Liu Z.J."/>
        </authorList>
    </citation>
    <scope>NUCLEOTIDE SEQUENCE</scope>
    <source>
        <strain evidence="3">CP</strain>
    </source>
</reference>
<dbReference type="InterPro" id="IPR025486">
    <property type="entry name" value="DUF4378"/>
</dbReference>
<evidence type="ECO:0000313" key="3">
    <source>
        <dbReference type="EMBL" id="KAK1298854.1"/>
    </source>
</evidence>
<feature type="compositionally biased region" description="Polar residues" evidence="1">
    <location>
        <begin position="158"/>
        <end position="170"/>
    </location>
</feature>
<dbReference type="InterPro" id="IPR044257">
    <property type="entry name" value="TRM32-like"/>
</dbReference>
<dbReference type="Proteomes" id="UP001180020">
    <property type="component" value="Unassembled WGS sequence"/>
</dbReference>
<protein>
    <recommendedName>
        <fullName evidence="2">DUF4378 domain-containing protein</fullName>
    </recommendedName>
</protein>
<feature type="compositionally biased region" description="Basic and acidic residues" evidence="1">
    <location>
        <begin position="116"/>
        <end position="139"/>
    </location>
</feature>
<feature type="compositionally biased region" description="Basic and acidic residues" evidence="1">
    <location>
        <begin position="69"/>
        <end position="90"/>
    </location>
</feature>
<dbReference type="PANTHER" id="PTHR47071">
    <property type="entry name" value="PROTEIN TRM32"/>
    <property type="match status" value="1"/>
</dbReference>
<dbReference type="Pfam" id="PF14309">
    <property type="entry name" value="DUF4378"/>
    <property type="match status" value="1"/>
</dbReference>
<reference evidence="3" key="2">
    <citation type="submission" date="2023-06" db="EMBL/GenBank/DDBJ databases">
        <authorList>
            <person name="Ma L."/>
            <person name="Liu K.-W."/>
            <person name="Li Z."/>
            <person name="Hsiao Y.-Y."/>
            <person name="Qi Y."/>
            <person name="Fu T."/>
            <person name="Tang G."/>
            <person name="Zhang D."/>
            <person name="Sun W.-H."/>
            <person name="Liu D.-K."/>
            <person name="Li Y."/>
            <person name="Chen G.-Z."/>
            <person name="Liu X.-D."/>
            <person name="Liao X.-Y."/>
            <person name="Jiang Y.-T."/>
            <person name="Yu X."/>
            <person name="Hao Y."/>
            <person name="Huang J."/>
            <person name="Zhao X.-W."/>
            <person name="Ke S."/>
            <person name="Chen Y.-Y."/>
            <person name="Wu W.-L."/>
            <person name="Hsu J.-L."/>
            <person name="Lin Y.-F."/>
            <person name="Huang M.-D."/>
            <person name="Li C.-Y."/>
            <person name="Huang L."/>
            <person name="Wang Z.-W."/>
            <person name="Zhao X."/>
            <person name="Zhong W.-Y."/>
            <person name="Peng D.-H."/>
            <person name="Ahmad S."/>
            <person name="Lan S."/>
            <person name="Zhang J.-S."/>
            <person name="Tsai W.-C."/>
            <person name="Van De Peer Y."/>
            <person name="Liu Z.-J."/>
        </authorList>
    </citation>
    <scope>NUCLEOTIDE SEQUENCE</scope>
    <source>
        <strain evidence="3">CP</strain>
        <tissue evidence="3">Leaves</tissue>
    </source>
</reference>
<organism evidence="3 4">
    <name type="scientific">Acorus calamus</name>
    <name type="common">Sweet flag</name>
    <dbReference type="NCBI Taxonomy" id="4465"/>
    <lineage>
        <taxon>Eukaryota</taxon>
        <taxon>Viridiplantae</taxon>
        <taxon>Streptophyta</taxon>
        <taxon>Embryophyta</taxon>
        <taxon>Tracheophyta</taxon>
        <taxon>Spermatophyta</taxon>
        <taxon>Magnoliopsida</taxon>
        <taxon>Liliopsida</taxon>
        <taxon>Acoraceae</taxon>
        <taxon>Acorus</taxon>
    </lineage>
</organism>